<dbReference type="SUPFAM" id="SSF102735">
    <property type="entry name" value="Trigger factor ribosome-binding domain"/>
    <property type="match status" value="1"/>
</dbReference>
<dbReference type="GO" id="GO:0003755">
    <property type="term" value="F:peptidyl-prolyl cis-trans isomerase activity"/>
    <property type="evidence" value="ECO:0007669"/>
    <property type="project" value="UniProtKB-EC"/>
</dbReference>
<dbReference type="NCBIfam" id="TIGR00115">
    <property type="entry name" value="tig"/>
    <property type="match status" value="1"/>
</dbReference>
<organism evidence="2 3">
    <name type="scientific">Danxiaibacter flavus</name>
    <dbReference type="NCBI Taxonomy" id="3049108"/>
    <lineage>
        <taxon>Bacteria</taxon>
        <taxon>Pseudomonadati</taxon>
        <taxon>Bacteroidota</taxon>
        <taxon>Chitinophagia</taxon>
        <taxon>Chitinophagales</taxon>
        <taxon>Chitinophagaceae</taxon>
        <taxon>Danxiaibacter</taxon>
    </lineage>
</organism>
<dbReference type="PIRSF" id="PIRSF003095">
    <property type="entry name" value="Trigger_factor"/>
    <property type="match status" value="1"/>
</dbReference>
<dbReference type="SUPFAM" id="SSF109998">
    <property type="entry name" value="Triger factor/SurA peptide-binding domain-like"/>
    <property type="match status" value="1"/>
</dbReference>
<dbReference type="Gene3D" id="1.10.3120.10">
    <property type="entry name" value="Trigger factor, C-terminal domain"/>
    <property type="match status" value="1"/>
</dbReference>
<evidence type="ECO:0000313" key="2">
    <source>
        <dbReference type="EMBL" id="MEX6686029.1"/>
    </source>
</evidence>
<evidence type="ECO:0000313" key="3">
    <source>
        <dbReference type="Proteomes" id="UP001560573"/>
    </source>
</evidence>
<dbReference type="PANTHER" id="PTHR30560">
    <property type="entry name" value="TRIGGER FACTOR CHAPERONE AND PEPTIDYL-PROLYL CIS/TRANS ISOMERASE"/>
    <property type="match status" value="1"/>
</dbReference>
<protein>
    <submittedName>
        <fullName evidence="2">Trigger factor</fullName>
        <ecNumber evidence="2">5.2.1.8</ecNumber>
    </submittedName>
</protein>
<dbReference type="Proteomes" id="UP001560573">
    <property type="component" value="Unassembled WGS sequence"/>
</dbReference>
<gene>
    <name evidence="2" type="primary">tig</name>
    <name evidence="2" type="ORF">QTN47_00905</name>
</gene>
<dbReference type="Gene3D" id="3.30.70.1050">
    <property type="entry name" value="Trigger factor ribosome-binding domain"/>
    <property type="match status" value="1"/>
</dbReference>
<comment type="caution">
    <text evidence="2">The sequence shown here is derived from an EMBL/GenBank/DDBJ whole genome shotgun (WGS) entry which is preliminary data.</text>
</comment>
<dbReference type="EMBL" id="JAULBC010000001">
    <property type="protein sequence ID" value="MEX6686029.1"/>
    <property type="molecule type" value="Genomic_DNA"/>
</dbReference>
<keyword evidence="2" id="KW-0413">Isomerase</keyword>
<dbReference type="InterPro" id="IPR005215">
    <property type="entry name" value="Trig_fac"/>
</dbReference>
<dbReference type="InterPro" id="IPR037041">
    <property type="entry name" value="Trigger_fac_C_sf"/>
</dbReference>
<dbReference type="InterPro" id="IPR008881">
    <property type="entry name" value="Trigger_fac_ribosome-bd_bac"/>
</dbReference>
<dbReference type="PANTHER" id="PTHR30560:SF3">
    <property type="entry name" value="TRIGGER FACTOR-LIKE PROTEIN TIG, CHLOROPLASTIC"/>
    <property type="match status" value="1"/>
</dbReference>
<feature type="domain" description="Trigger factor ribosome-binding bacterial" evidence="1">
    <location>
        <begin position="4"/>
        <end position="149"/>
    </location>
</feature>
<name>A0ABV3ZC71_9BACT</name>
<dbReference type="RefSeq" id="WP_369327418.1">
    <property type="nucleotide sequence ID" value="NZ_JAULBC010000001.1"/>
</dbReference>
<sequence length="453" mass="52681">MATITRENLGLLNDKLTVKVAREDYFPAFEKSIKNYAKTANIPGFRKGMVPAGLVKKMYGQSVFTEEVLRTVEKELNDYMVKEQLDIFAQPLPLESQDRMFDFNSPSDYVFAFEIGLKPAFDINTKDFAVTRYKIQVTEDQVNEEVNRLQIRNGKMTEPEVVDSEENVLNLDFKEVNADGTEKEGGITKSNSLLVKYFTEDLRKELMGKKKDDSFVIQLSKAFAEKEREWVIGDLGLNKDNAEDADKFFSLTITKVGLIEKPEMNEEFFEASFPARGIKTEEEFRNAVKVEIENYLDSQSRNQLHDQLYHQLLDNTQIEFPKEFLKRWLQNGGEKAKTVEEAEAEYPSFENQLKWTLITSKLINDHKITVENNEIKNHAVKQMLGYMGQSDVDNMPWLDEYANRMLQDRKFVENTYFQLQTEKLFNILEGEVKVTEEPISDEEFAKKLHHHHH</sequence>
<dbReference type="EC" id="5.2.1.8" evidence="2"/>
<dbReference type="Pfam" id="PF05697">
    <property type="entry name" value="Trigger_N"/>
    <property type="match status" value="1"/>
</dbReference>
<keyword evidence="3" id="KW-1185">Reference proteome</keyword>
<dbReference type="InterPro" id="IPR027304">
    <property type="entry name" value="Trigger_fact/SurA_dom_sf"/>
</dbReference>
<evidence type="ECO:0000259" key="1">
    <source>
        <dbReference type="Pfam" id="PF05697"/>
    </source>
</evidence>
<reference evidence="2 3" key="1">
    <citation type="submission" date="2023-07" db="EMBL/GenBank/DDBJ databases">
        <authorList>
            <person name="Lian W.-H."/>
        </authorList>
    </citation>
    <scope>NUCLEOTIDE SEQUENCE [LARGE SCALE GENOMIC DNA]</scope>
    <source>
        <strain evidence="2 3">SYSU DXS3180</strain>
    </source>
</reference>
<dbReference type="InterPro" id="IPR036611">
    <property type="entry name" value="Trigger_fac_ribosome-bd_sf"/>
</dbReference>
<accession>A0ABV3ZC71</accession>
<proteinExistence type="predicted"/>